<dbReference type="AlphaFoldDB" id="A0A843YCN8"/>
<proteinExistence type="predicted"/>
<organism evidence="1 2">
    <name type="scientific">Tritonibacter litoralis</name>
    <dbReference type="NCBI Taxonomy" id="2662264"/>
    <lineage>
        <taxon>Bacteria</taxon>
        <taxon>Pseudomonadati</taxon>
        <taxon>Pseudomonadota</taxon>
        <taxon>Alphaproteobacteria</taxon>
        <taxon>Rhodobacterales</taxon>
        <taxon>Paracoccaceae</taxon>
        <taxon>Tritonibacter</taxon>
    </lineage>
</organism>
<evidence type="ECO:0000313" key="2">
    <source>
        <dbReference type="Proteomes" id="UP000444174"/>
    </source>
</evidence>
<dbReference type="RefSeq" id="WP_153216033.1">
    <property type="nucleotide sequence ID" value="NZ_WIBF01000006.1"/>
</dbReference>
<evidence type="ECO:0000313" key="1">
    <source>
        <dbReference type="EMBL" id="MQQ09090.1"/>
    </source>
</evidence>
<sequence length="79" mass="8688">MRPLTPKCEVCGGLKPTRGVGFPLLRPPAPDLPHRLRGAVLWICDSTRCDRIAQMRARKAAAAEGVELTTFDRVHIVTP</sequence>
<comment type="caution">
    <text evidence="1">The sequence shown here is derived from an EMBL/GenBank/DDBJ whole genome shotgun (WGS) entry which is preliminary data.</text>
</comment>
<dbReference type="EMBL" id="WIBF01000006">
    <property type="protein sequence ID" value="MQQ09090.1"/>
    <property type="molecule type" value="Genomic_DNA"/>
</dbReference>
<reference evidence="1 2" key="1">
    <citation type="submission" date="2019-10" db="EMBL/GenBank/DDBJ databases">
        <title>Epibacterium sp. nov., isolated from seawater.</title>
        <authorList>
            <person name="Zhang X."/>
            <person name="Li N."/>
        </authorList>
    </citation>
    <scope>NUCLEOTIDE SEQUENCE [LARGE SCALE GENOMIC DNA]</scope>
    <source>
        <strain evidence="1 2">SM1979</strain>
    </source>
</reference>
<name>A0A843YCN8_9RHOB</name>
<evidence type="ECO:0008006" key="3">
    <source>
        <dbReference type="Google" id="ProtNLM"/>
    </source>
</evidence>
<gene>
    <name evidence="1" type="ORF">GFB49_11545</name>
</gene>
<keyword evidence="2" id="KW-1185">Reference proteome</keyword>
<protein>
    <recommendedName>
        <fullName evidence="3">YlxR domain-containing protein</fullName>
    </recommendedName>
</protein>
<accession>A0A843YCN8</accession>
<dbReference type="Proteomes" id="UP000444174">
    <property type="component" value="Unassembled WGS sequence"/>
</dbReference>